<dbReference type="EMBL" id="LDAU01000254">
    <property type="protein sequence ID" value="KRW98354.1"/>
    <property type="molecule type" value="Genomic_DNA"/>
</dbReference>
<protein>
    <submittedName>
        <fullName evidence="2">Uncharacterized protein</fullName>
    </submittedName>
</protein>
<evidence type="ECO:0000256" key="1">
    <source>
        <dbReference type="SAM" id="MobiDB-lite"/>
    </source>
</evidence>
<feature type="region of interest" description="Disordered" evidence="1">
    <location>
        <begin position="1"/>
        <end position="82"/>
    </location>
</feature>
<feature type="compositionally biased region" description="Low complexity" evidence="1">
    <location>
        <begin position="166"/>
        <end position="180"/>
    </location>
</feature>
<dbReference type="Pfam" id="PF12298">
    <property type="entry name" value="Bot1p"/>
    <property type="match status" value="1"/>
</dbReference>
<dbReference type="InParanoid" id="A0A0V0Q7X8"/>
<feature type="compositionally biased region" description="Acidic residues" evidence="1">
    <location>
        <begin position="20"/>
        <end position="39"/>
    </location>
</feature>
<proteinExistence type="predicted"/>
<organism evidence="2 3">
    <name type="scientific">Pseudocohnilembus persalinus</name>
    <name type="common">Ciliate</name>
    <dbReference type="NCBI Taxonomy" id="266149"/>
    <lineage>
        <taxon>Eukaryota</taxon>
        <taxon>Sar</taxon>
        <taxon>Alveolata</taxon>
        <taxon>Ciliophora</taxon>
        <taxon>Intramacronucleata</taxon>
        <taxon>Oligohymenophorea</taxon>
        <taxon>Scuticociliatia</taxon>
        <taxon>Philasterida</taxon>
        <taxon>Pseudocohnilembidae</taxon>
        <taxon>Pseudocohnilembus</taxon>
    </lineage>
</organism>
<dbReference type="OrthoDB" id="304160at2759"/>
<comment type="caution">
    <text evidence="2">The sequence shown here is derived from an EMBL/GenBank/DDBJ whole genome shotgun (WGS) entry which is preliminary data.</text>
</comment>
<dbReference type="Proteomes" id="UP000054937">
    <property type="component" value="Unassembled WGS sequence"/>
</dbReference>
<keyword evidence="3" id="KW-1185">Reference proteome</keyword>
<accession>A0A0V0Q7X8</accession>
<evidence type="ECO:0000313" key="2">
    <source>
        <dbReference type="EMBL" id="KRW98354.1"/>
    </source>
</evidence>
<feature type="region of interest" description="Disordered" evidence="1">
    <location>
        <begin position="161"/>
        <end position="180"/>
    </location>
</feature>
<reference evidence="2 3" key="1">
    <citation type="journal article" date="2015" name="Sci. Rep.">
        <title>Genome of the facultative scuticociliatosis pathogen Pseudocohnilembus persalinus provides insight into its virulence through horizontal gene transfer.</title>
        <authorList>
            <person name="Xiong J."/>
            <person name="Wang G."/>
            <person name="Cheng J."/>
            <person name="Tian M."/>
            <person name="Pan X."/>
            <person name="Warren A."/>
            <person name="Jiang C."/>
            <person name="Yuan D."/>
            <person name="Miao W."/>
        </authorList>
    </citation>
    <scope>NUCLEOTIDE SEQUENCE [LARGE SCALE GENOMIC DNA]</scope>
    <source>
        <strain evidence="2">36N120E</strain>
    </source>
</reference>
<feature type="compositionally biased region" description="Low complexity" evidence="1">
    <location>
        <begin position="40"/>
        <end position="78"/>
    </location>
</feature>
<evidence type="ECO:0000313" key="3">
    <source>
        <dbReference type="Proteomes" id="UP000054937"/>
    </source>
</evidence>
<dbReference type="AlphaFoldDB" id="A0A0V0Q7X8"/>
<feature type="compositionally biased region" description="Basic and acidic residues" evidence="1">
    <location>
        <begin position="1"/>
        <end position="19"/>
    </location>
</feature>
<gene>
    <name evidence="2" type="ORF">PPERSA_02131</name>
</gene>
<name>A0A0V0Q7X8_PSEPJ</name>
<sequence length="316" mass="36701">MEVIKQEETDHFMTKIEVKQEEEDDFQEELPEDEEDEQDISNNNISQDQNQSRSNTMNNTTQQQTNNNNNHSNSQSNNERVKKRYSVITPEVRKNFIDRILQRQVTIRAAALEFGIKFSTAKAILQIFKKEGRYTKKQTRITKNKSKETMKLMPIVLRSIESTTASNNNGDNSNSNGETKVTKTTTYTVDQEMKKTMADLVQFLDENSLYIPLKSGDSKIFKYNTNLYSNITINNHLNPFKNNDFNTCINTNTPYNQFEEENNPSLQQENLIKSVNQMDIKQISSDIKSENNILYSSVSPFEDFNFSYNNYFQCGI</sequence>